<proteinExistence type="predicted"/>
<sequence length="31" mass="3576">MKFIPHAYQKYAIEYIKNHPVTALLLDMGLG</sequence>
<name>A0A8S5S538_9CAUD</name>
<accession>A0A8S5S538</accession>
<evidence type="ECO:0000313" key="1">
    <source>
        <dbReference type="EMBL" id="DAF46040.1"/>
    </source>
</evidence>
<organism evidence="1">
    <name type="scientific">Siphoviridae sp. ctm7X10</name>
    <dbReference type="NCBI Taxonomy" id="2827929"/>
    <lineage>
        <taxon>Viruses</taxon>
        <taxon>Duplodnaviria</taxon>
        <taxon>Heunggongvirae</taxon>
        <taxon>Uroviricota</taxon>
        <taxon>Caudoviricetes</taxon>
    </lineage>
</organism>
<reference evidence="1" key="1">
    <citation type="journal article" date="2021" name="Proc. Natl. Acad. Sci. U.S.A.">
        <title>A Catalog of Tens of Thousands of Viruses from Human Metagenomes Reveals Hidden Associations with Chronic Diseases.</title>
        <authorList>
            <person name="Tisza M.J."/>
            <person name="Buck C.B."/>
        </authorList>
    </citation>
    <scope>NUCLEOTIDE SEQUENCE</scope>
    <source>
        <strain evidence="1">Ctm7X10</strain>
    </source>
</reference>
<dbReference type="EMBL" id="BK032530">
    <property type="protein sequence ID" value="DAF46040.1"/>
    <property type="molecule type" value="Genomic_DNA"/>
</dbReference>
<protein>
    <submittedName>
        <fullName evidence="1">Uncharacterized protein</fullName>
    </submittedName>
</protein>